<dbReference type="SUPFAM" id="SSF47336">
    <property type="entry name" value="ACP-like"/>
    <property type="match status" value="1"/>
</dbReference>
<dbReference type="Pfam" id="PF00550">
    <property type="entry name" value="PP-binding"/>
    <property type="match status" value="1"/>
</dbReference>
<dbReference type="EMBL" id="JACRSQ010000022">
    <property type="protein sequence ID" value="MBC8544456.1"/>
    <property type="molecule type" value="Genomic_DNA"/>
</dbReference>
<organism evidence="2 3">
    <name type="scientific">Bianquea renquensis</name>
    <dbReference type="NCBI Taxonomy" id="2763661"/>
    <lineage>
        <taxon>Bacteria</taxon>
        <taxon>Bacillati</taxon>
        <taxon>Bacillota</taxon>
        <taxon>Clostridia</taxon>
        <taxon>Eubacteriales</taxon>
        <taxon>Bianqueaceae</taxon>
        <taxon>Bianquea</taxon>
    </lineage>
</organism>
<name>A0A926DTM8_9FIRM</name>
<dbReference type="Proteomes" id="UP000657006">
    <property type="component" value="Unassembled WGS sequence"/>
</dbReference>
<dbReference type="RefSeq" id="WP_177717019.1">
    <property type="nucleotide sequence ID" value="NZ_JACRSQ010000022.1"/>
</dbReference>
<dbReference type="InterPro" id="IPR009081">
    <property type="entry name" value="PP-bd_ACP"/>
</dbReference>
<protein>
    <submittedName>
        <fullName evidence="2">Acyl carrier protein</fullName>
    </submittedName>
</protein>
<dbReference type="InterPro" id="IPR036736">
    <property type="entry name" value="ACP-like_sf"/>
</dbReference>
<accession>A0A926DTM8</accession>
<proteinExistence type="predicted"/>
<feature type="domain" description="Carrier" evidence="1">
    <location>
        <begin position="1"/>
        <end position="72"/>
    </location>
</feature>
<dbReference type="AlphaFoldDB" id="A0A926DTM8"/>
<evidence type="ECO:0000313" key="3">
    <source>
        <dbReference type="Proteomes" id="UP000657006"/>
    </source>
</evidence>
<evidence type="ECO:0000259" key="1">
    <source>
        <dbReference type="PROSITE" id="PS50075"/>
    </source>
</evidence>
<evidence type="ECO:0000313" key="2">
    <source>
        <dbReference type="EMBL" id="MBC8544456.1"/>
    </source>
</evidence>
<gene>
    <name evidence="2" type="ORF">H8730_12990</name>
</gene>
<sequence>MRDIMNRIWKNILQLETPPRNDESFFDLGGNSYMAGQICQDFFEETGMTVEIADFYEHETIDELIALIASRNEGKE</sequence>
<keyword evidence="3" id="KW-1185">Reference proteome</keyword>
<reference evidence="2" key="1">
    <citation type="submission" date="2020-08" db="EMBL/GenBank/DDBJ databases">
        <title>Genome public.</title>
        <authorList>
            <person name="Liu C."/>
            <person name="Sun Q."/>
        </authorList>
    </citation>
    <scope>NUCLEOTIDE SEQUENCE</scope>
    <source>
        <strain evidence="2">NSJ-32</strain>
    </source>
</reference>
<comment type="caution">
    <text evidence="2">The sequence shown here is derived from an EMBL/GenBank/DDBJ whole genome shotgun (WGS) entry which is preliminary data.</text>
</comment>
<dbReference type="PROSITE" id="PS50075">
    <property type="entry name" value="CARRIER"/>
    <property type="match status" value="1"/>
</dbReference>
<dbReference type="Gene3D" id="1.10.1200.10">
    <property type="entry name" value="ACP-like"/>
    <property type="match status" value="1"/>
</dbReference>